<feature type="transmembrane region" description="Helical" evidence="5">
    <location>
        <begin position="74"/>
        <end position="107"/>
    </location>
</feature>
<accession>B1ZVW2</accession>
<feature type="transmembrane region" description="Helical" evidence="5">
    <location>
        <begin position="187"/>
        <end position="203"/>
    </location>
</feature>
<keyword evidence="2 5" id="KW-0812">Transmembrane</keyword>
<feature type="transmembrane region" description="Helical" evidence="5">
    <location>
        <begin position="155"/>
        <end position="175"/>
    </location>
</feature>
<dbReference type="Proteomes" id="UP000007013">
    <property type="component" value="Chromosome"/>
</dbReference>
<dbReference type="KEGG" id="ote:Oter_1764"/>
<dbReference type="OrthoDB" id="7593034at2"/>
<evidence type="ECO:0000256" key="2">
    <source>
        <dbReference type="ARBA" id="ARBA00022692"/>
    </source>
</evidence>
<dbReference type="EMBL" id="CP001032">
    <property type="protein sequence ID" value="ACB75048.1"/>
    <property type="molecule type" value="Genomic_DNA"/>
</dbReference>
<comment type="subcellular location">
    <subcellularLocation>
        <location evidence="1">Membrane</location>
        <topology evidence="1">Multi-pass membrane protein</topology>
    </subcellularLocation>
</comment>
<protein>
    <submittedName>
        <fullName evidence="7">O-antigen polymerase</fullName>
    </submittedName>
</protein>
<dbReference type="PANTHER" id="PTHR37422">
    <property type="entry name" value="TEICHURONIC ACID BIOSYNTHESIS PROTEIN TUAE"/>
    <property type="match status" value="1"/>
</dbReference>
<gene>
    <name evidence="7" type="ordered locus">Oter_1764</name>
</gene>
<name>B1ZVW2_OPITP</name>
<dbReference type="RefSeq" id="WP_012374585.1">
    <property type="nucleotide sequence ID" value="NC_010571.1"/>
</dbReference>
<feature type="transmembrane region" description="Helical" evidence="5">
    <location>
        <begin position="119"/>
        <end position="143"/>
    </location>
</feature>
<evidence type="ECO:0000313" key="8">
    <source>
        <dbReference type="Proteomes" id="UP000007013"/>
    </source>
</evidence>
<proteinExistence type="predicted"/>
<dbReference type="Pfam" id="PF04932">
    <property type="entry name" value="Wzy_C"/>
    <property type="match status" value="1"/>
</dbReference>
<sequence>MTEGGNASGAIQPIGLAPAWALACATIALPFLSNLPIDFDHVVPVSLIPAWWLQRRFAKPSAPNPTDGVDRTLLALAILATGISLITSAQPAVSAVAAASWLILLYGSWTTRQLVESTAACRIVFAGVAAGSALGCLVIWITWHEGTAQNAIPHYQHIRLFGLHMMVGALSAMGWLMQAGPRSTERWVAATIAAVNWGGMLWSGGRTPWIGVAIAITGWALVARGVERRTLLRWFPAVFGAGIVLSLFQWSAEPYLGWWSAIGRSARAASLDELSSTRVSFWQVSLSEVLHSPWIGHGPDHYRFIVPKQDGNQPHNWLLQLMLDVGLVGTLPFGLLLLRQIARGLHSRSGVTCPSDARRPAALILAAGLAAGLLDGVLYHAIVLLPMALIAGLAGASRPRRPQADGGSSPAGRGRMLPTLVLTAAVGTLALHSYLVARLRLVPVAPHSYTAYLLRAFPSTTSGIERWLNAWRSIDPSMALEWCRWAQRHNDNPAQLHVYAAVLLANERDFTRAAAEIEFAARTAHVRSLGKIMPVQAAIQAALSAKTNPPQEEPSPSRRD</sequence>
<feature type="domain" description="O-antigen ligase-related" evidence="6">
    <location>
        <begin position="196"/>
        <end position="333"/>
    </location>
</feature>
<keyword evidence="4 5" id="KW-0472">Membrane</keyword>
<feature type="transmembrane region" description="Helical" evidence="5">
    <location>
        <begin position="231"/>
        <end position="250"/>
    </location>
</feature>
<dbReference type="InterPro" id="IPR051533">
    <property type="entry name" value="WaaL-like"/>
</dbReference>
<evidence type="ECO:0000313" key="7">
    <source>
        <dbReference type="EMBL" id="ACB75048.1"/>
    </source>
</evidence>
<dbReference type="GO" id="GO:0016020">
    <property type="term" value="C:membrane"/>
    <property type="evidence" value="ECO:0007669"/>
    <property type="project" value="UniProtKB-SubCell"/>
</dbReference>
<feature type="transmembrane region" description="Helical" evidence="5">
    <location>
        <begin position="317"/>
        <end position="338"/>
    </location>
</feature>
<dbReference type="HOGENOM" id="CLU_488282_0_0_0"/>
<dbReference type="InterPro" id="IPR007016">
    <property type="entry name" value="O-antigen_ligase-rel_domated"/>
</dbReference>
<evidence type="ECO:0000256" key="1">
    <source>
        <dbReference type="ARBA" id="ARBA00004141"/>
    </source>
</evidence>
<evidence type="ECO:0000256" key="5">
    <source>
        <dbReference type="SAM" id="Phobius"/>
    </source>
</evidence>
<evidence type="ECO:0000256" key="4">
    <source>
        <dbReference type="ARBA" id="ARBA00023136"/>
    </source>
</evidence>
<feature type="transmembrane region" description="Helical" evidence="5">
    <location>
        <begin position="363"/>
        <end position="396"/>
    </location>
</feature>
<dbReference type="STRING" id="452637.Oter_1764"/>
<evidence type="ECO:0000256" key="3">
    <source>
        <dbReference type="ARBA" id="ARBA00022989"/>
    </source>
</evidence>
<dbReference type="PANTHER" id="PTHR37422:SF13">
    <property type="entry name" value="LIPOPOLYSACCHARIDE BIOSYNTHESIS PROTEIN PA4999-RELATED"/>
    <property type="match status" value="1"/>
</dbReference>
<organism evidence="7 8">
    <name type="scientific">Opitutus terrae (strain DSM 11246 / JCM 15787 / PB90-1)</name>
    <dbReference type="NCBI Taxonomy" id="452637"/>
    <lineage>
        <taxon>Bacteria</taxon>
        <taxon>Pseudomonadati</taxon>
        <taxon>Verrucomicrobiota</taxon>
        <taxon>Opitutia</taxon>
        <taxon>Opitutales</taxon>
        <taxon>Opitutaceae</taxon>
        <taxon>Opitutus</taxon>
    </lineage>
</organism>
<feature type="transmembrane region" description="Helical" evidence="5">
    <location>
        <begin position="209"/>
        <end position="226"/>
    </location>
</feature>
<reference evidence="7 8" key="1">
    <citation type="journal article" date="2011" name="J. Bacteriol.">
        <title>Genome sequence of the verrucomicrobium Opitutus terrae PB90-1, an abundant inhabitant of rice paddy soil ecosystems.</title>
        <authorList>
            <person name="van Passel M.W."/>
            <person name="Kant R."/>
            <person name="Palva A."/>
            <person name="Copeland A."/>
            <person name="Lucas S."/>
            <person name="Lapidus A."/>
            <person name="Glavina del Rio T."/>
            <person name="Pitluck S."/>
            <person name="Goltsman E."/>
            <person name="Clum A."/>
            <person name="Sun H."/>
            <person name="Schmutz J."/>
            <person name="Larimer F.W."/>
            <person name="Land M.L."/>
            <person name="Hauser L."/>
            <person name="Kyrpides N."/>
            <person name="Mikhailova N."/>
            <person name="Richardson P.P."/>
            <person name="Janssen P.H."/>
            <person name="de Vos W.M."/>
            <person name="Smidt H."/>
        </authorList>
    </citation>
    <scope>NUCLEOTIDE SEQUENCE [LARGE SCALE GENOMIC DNA]</scope>
    <source>
        <strain evidence="8">DSM 11246 / JCM 15787 / PB90-1</strain>
    </source>
</reference>
<dbReference type="eggNOG" id="COG3307">
    <property type="taxonomic scope" value="Bacteria"/>
</dbReference>
<keyword evidence="8" id="KW-1185">Reference proteome</keyword>
<keyword evidence="3 5" id="KW-1133">Transmembrane helix</keyword>
<dbReference type="AlphaFoldDB" id="B1ZVW2"/>
<evidence type="ECO:0000259" key="6">
    <source>
        <dbReference type="Pfam" id="PF04932"/>
    </source>
</evidence>